<protein>
    <submittedName>
        <fullName evidence="1">Uncharacterized protein</fullName>
    </submittedName>
</protein>
<gene>
    <name evidence="1" type="ordered locus">Sph21_4593</name>
</gene>
<dbReference type="AlphaFoldDB" id="F4C8R6"/>
<dbReference type="STRING" id="743722.Sph21_4593"/>
<dbReference type="HOGENOM" id="CLU_2556536_0_0_10"/>
<organism evidence="1">
    <name type="scientific">Sphingobacterium sp. (strain 21)</name>
    <dbReference type="NCBI Taxonomy" id="743722"/>
    <lineage>
        <taxon>Bacteria</taxon>
        <taxon>Pseudomonadati</taxon>
        <taxon>Bacteroidota</taxon>
        <taxon>Sphingobacteriia</taxon>
        <taxon>Sphingobacteriales</taxon>
        <taxon>Sphingobacteriaceae</taxon>
        <taxon>Sphingobacterium</taxon>
    </lineage>
</organism>
<reference evidence="1" key="1">
    <citation type="submission" date="2011-03" db="EMBL/GenBank/DDBJ databases">
        <title>Complete sequence of Sphingobacterium sp. 21.</title>
        <authorList>
            <consortium name="US DOE Joint Genome Institute"/>
            <person name="Lucas S."/>
            <person name="Copeland A."/>
            <person name="Lapidus A."/>
            <person name="Cheng J.-F."/>
            <person name="Goodwin L."/>
            <person name="Pitluck S."/>
            <person name="Davenport K."/>
            <person name="Detter J.C."/>
            <person name="Han C."/>
            <person name="Tapia R."/>
            <person name="Land M."/>
            <person name="Hauser L."/>
            <person name="Kyrpides N."/>
            <person name="Ivanova N."/>
            <person name="Ovchinnikova G."/>
            <person name="Pagani I."/>
            <person name="Siebers A.K."/>
            <person name="Allgaier M."/>
            <person name="Thelen M.P."/>
            <person name="Hugenholtz P."/>
            <person name="Woyke T."/>
        </authorList>
    </citation>
    <scope>NUCLEOTIDE SEQUENCE</scope>
    <source>
        <strain evidence="1">21</strain>
    </source>
</reference>
<evidence type="ECO:0000313" key="1">
    <source>
        <dbReference type="EMBL" id="ADZ81108.1"/>
    </source>
</evidence>
<name>F4C8R6_SPHS2</name>
<sequence length="82" mass="9126">MTKCSILFLGIPPIAISSSIAKAQHYDYEMPALNRLMTKIDSVMQKEHLPGLTIGLCQSGICNSYFHTNTINLRKQSKISNV</sequence>
<accession>F4C8R6</accession>
<dbReference type="EMBL" id="CP002584">
    <property type="protein sequence ID" value="ADZ81108.1"/>
    <property type="molecule type" value="Genomic_DNA"/>
</dbReference>
<proteinExistence type="predicted"/>
<dbReference type="KEGG" id="shg:Sph21_4593"/>